<feature type="compositionally biased region" description="Basic residues" evidence="1">
    <location>
        <begin position="36"/>
        <end position="46"/>
    </location>
</feature>
<evidence type="ECO:0000313" key="3">
    <source>
        <dbReference type="Proteomes" id="UP000275267"/>
    </source>
</evidence>
<comment type="caution">
    <text evidence="2">The sequence shown here is derived from an EMBL/GenBank/DDBJ whole genome shotgun (WGS) entry which is preliminary data.</text>
</comment>
<dbReference type="EMBL" id="PQIB02000003">
    <property type="protein sequence ID" value="RLN29582.1"/>
    <property type="molecule type" value="Genomic_DNA"/>
</dbReference>
<organism evidence="2 3">
    <name type="scientific">Panicum miliaceum</name>
    <name type="common">Proso millet</name>
    <name type="synonym">Broomcorn millet</name>
    <dbReference type="NCBI Taxonomy" id="4540"/>
    <lineage>
        <taxon>Eukaryota</taxon>
        <taxon>Viridiplantae</taxon>
        <taxon>Streptophyta</taxon>
        <taxon>Embryophyta</taxon>
        <taxon>Tracheophyta</taxon>
        <taxon>Spermatophyta</taxon>
        <taxon>Magnoliopsida</taxon>
        <taxon>Liliopsida</taxon>
        <taxon>Poales</taxon>
        <taxon>Poaceae</taxon>
        <taxon>PACMAD clade</taxon>
        <taxon>Panicoideae</taxon>
        <taxon>Panicodae</taxon>
        <taxon>Paniceae</taxon>
        <taxon>Panicinae</taxon>
        <taxon>Panicum</taxon>
        <taxon>Panicum sect. Panicum</taxon>
    </lineage>
</organism>
<reference evidence="3" key="1">
    <citation type="journal article" date="2019" name="Nat. Commun.">
        <title>The genome of broomcorn millet.</title>
        <authorList>
            <person name="Zou C."/>
            <person name="Miki D."/>
            <person name="Li D."/>
            <person name="Tang Q."/>
            <person name="Xiao L."/>
            <person name="Rajput S."/>
            <person name="Deng P."/>
            <person name="Jia W."/>
            <person name="Huang R."/>
            <person name="Zhang M."/>
            <person name="Sun Y."/>
            <person name="Hu J."/>
            <person name="Fu X."/>
            <person name="Schnable P.S."/>
            <person name="Li F."/>
            <person name="Zhang H."/>
            <person name="Feng B."/>
            <person name="Zhu X."/>
            <person name="Liu R."/>
            <person name="Schnable J.C."/>
            <person name="Zhu J.-K."/>
            <person name="Zhang H."/>
        </authorList>
    </citation>
    <scope>NUCLEOTIDE SEQUENCE [LARGE SCALE GENOMIC DNA]</scope>
</reference>
<evidence type="ECO:0000256" key="1">
    <source>
        <dbReference type="SAM" id="MobiDB-lite"/>
    </source>
</evidence>
<name>A0A3L6SYM7_PANMI</name>
<dbReference type="OrthoDB" id="1436443at2759"/>
<dbReference type="AlphaFoldDB" id="A0A3L6SYM7"/>
<accession>A0A3L6SYM7</accession>
<proteinExistence type="predicted"/>
<dbReference type="Proteomes" id="UP000275267">
    <property type="component" value="Unassembled WGS sequence"/>
</dbReference>
<protein>
    <submittedName>
        <fullName evidence="2">Uncharacterized protein</fullName>
    </submittedName>
</protein>
<keyword evidence="3" id="KW-1185">Reference proteome</keyword>
<evidence type="ECO:0000313" key="2">
    <source>
        <dbReference type="EMBL" id="RLN29582.1"/>
    </source>
</evidence>
<sequence length="114" mass="12462">MEMAAPALSALRNVVEIYRDYTARRSGLVRALTSGTRRRCPRRCRSPRWGSVHQGRHEEGATGSRSSPSTPTPGSSPSSTSTPSASRATTVCGNYRHNMPKNDMRNAMGTKRGR</sequence>
<gene>
    <name evidence="2" type="ORF">C2845_PM05G18610</name>
</gene>
<feature type="compositionally biased region" description="Low complexity" evidence="1">
    <location>
        <begin position="61"/>
        <end position="90"/>
    </location>
</feature>
<feature type="region of interest" description="Disordered" evidence="1">
    <location>
        <begin position="32"/>
        <end position="114"/>
    </location>
</feature>